<evidence type="ECO:0000313" key="3">
    <source>
        <dbReference type="EMBL" id="KKM84748.1"/>
    </source>
</evidence>
<feature type="non-terminal residue" evidence="3">
    <location>
        <position position="1"/>
    </location>
</feature>
<dbReference type="CDD" id="cd00397">
    <property type="entry name" value="DNA_BRE_C"/>
    <property type="match status" value="1"/>
</dbReference>
<dbReference type="SUPFAM" id="SSF56349">
    <property type="entry name" value="DNA breaking-rejoining enzymes"/>
    <property type="match status" value="1"/>
</dbReference>
<dbReference type="InterPro" id="IPR013762">
    <property type="entry name" value="Integrase-like_cat_sf"/>
</dbReference>
<dbReference type="GO" id="GO:0006310">
    <property type="term" value="P:DNA recombination"/>
    <property type="evidence" value="ECO:0007669"/>
    <property type="project" value="UniProtKB-KW"/>
</dbReference>
<keyword evidence="1" id="KW-0233">DNA recombination</keyword>
<organism evidence="3">
    <name type="scientific">marine sediment metagenome</name>
    <dbReference type="NCBI Taxonomy" id="412755"/>
    <lineage>
        <taxon>unclassified sequences</taxon>
        <taxon>metagenomes</taxon>
        <taxon>ecological metagenomes</taxon>
    </lineage>
</organism>
<dbReference type="Gene3D" id="1.10.443.10">
    <property type="entry name" value="Intergrase catalytic core"/>
    <property type="match status" value="1"/>
</dbReference>
<feature type="domain" description="Tyr recombinase" evidence="2">
    <location>
        <begin position="1"/>
        <end position="151"/>
    </location>
</feature>
<reference evidence="3" key="1">
    <citation type="journal article" date="2015" name="Nature">
        <title>Complex archaea that bridge the gap between prokaryotes and eukaryotes.</title>
        <authorList>
            <person name="Spang A."/>
            <person name="Saw J.H."/>
            <person name="Jorgensen S.L."/>
            <person name="Zaremba-Niedzwiedzka K."/>
            <person name="Martijn J."/>
            <person name="Lind A.E."/>
            <person name="van Eijk R."/>
            <person name="Schleper C."/>
            <person name="Guy L."/>
            <person name="Ettema T.J."/>
        </authorList>
    </citation>
    <scope>NUCLEOTIDE SEQUENCE</scope>
</reference>
<dbReference type="GO" id="GO:0015074">
    <property type="term" value="P:DNA integration"/>
    <property type="evidence" value="ECO:0007669"/>
    <property type="project" value="InterPro"/>
</dbReference>
<comment type="caution">
    <text evidence="3">The sequence shown here is derived from an EMBL/GenBank/DDBJ whole genome shotgun (WGS) entry which is preliminary data.</text>
</comment>
<sequence>QLNTGGRFDELLHVRPVDFDFERNNLRFWKTKTKAKKGEKVGTPRTISLSSEFSKKMKRFCKDKKPDEYLFNISQAGYNQLLKRKLKELGIKDWTNFSSHNIRKTHGMYLKALGIGIAEICPRLGHDYNTYIKHYGSADVFSEKDMRAIRELLGDLYFRNRRF</sequence>
<evidence type="ECO:0000256" key="1">
    <source>
        <dbReference type="ARBA" id="ARBA00023172"/>
    </source>
</evidence>
<dbReference type="InterPro" id="IPR011010">
    <property type="entry name" value="DNA_brk_join_enz"/>
</dbReference>
<accession>A0A0F9KSR8</accession>
<protein>
    <recommendedName>
        <fullName evidence="2">Tyr recombinase domain-containing protein</fullName>
    </recommendedName>
</protein>
<evidence type="ECO:0000259" key="2">
    <source>
        <dbReference type="PROSITE" id="PS51898"/>
    </source>
</evidence>
<dbReference type="InterPro" id="IPR002104">
    <property type="entry name" value="Integrase_catalytic"/>
</dbReference>
<proteinExistence type="predicted"/>
<dbReference type="AlphaFoldDB" id="A0A0F9KSR8"/>
<gene>
    <name evidence="3" type="ORF">LCGC14_1295920</name>
</gene>
<dbReference type="Pfam" id="PF00589">
    <property type="entry name" value="Phage_integrase"/>
    <property type="match status" value="1"/>
</dbReference>
<name>A0A0F9KSR8_9ZZZZ</name>
<dbReference type="PROSITE" id="PS51898">
    <property type="entry name" value="TYR_RECOMBINASE"/>
    <property type="match status" value="1"/>
</dbReference>
<dbReference type="GO" id="GO:0003677">
    <property type="term" value="F:DNA binding"/>
    <property type="evidence" value="ECO:0007669"/>
    <property type="project" value="InterPro"/>
</dbReference>
<dbReference type="EMBL" id="LAZR01007518">
    <property type="protein sequence ID" value="KKM84748.1"/>
    <property type="molecule type" value="Genomic_DNA"/>
</dbReference>